<dbReference type="Gene3D" id="3.90.470.20">
    <property type="entry name" value="4'-phosphopantetheinyl transferase domain"/>
    <property type="match status" value="1"/>
</dbReference>
<name>A0ABV2W064_9ACTN</name>
<feature type="region of interest" description="Disordered" evidence="2">
    <location>
        <begin position="177"/>
        <end position="200"/>
    </location>
</feature>
<evidence type="ECO:0000313" key="4">
    <source>
        <dbReference type="Proteomes" id="UP001550378"/>
    </source>
</evidence>
<comment type="caution">
    <text evidence="3">The sequence shown here is derived from an EMBL/GenBank/DDBJ whole genome shotgun (WGS) entry which is preliminary data.</text>
</comment>
<dbReference type="RefSeq" id="WP_359654113.1">
    <property type="nucleotide sequence ID" value="NZ_JBEXZP010000035.1"/>
</dbReference>
<dbReference type="InterPro" id="IPR037143">
    <property type="entry name" value="4-PPantetheinyl_Trfase_dom_sf"/>
</dbReference>
<evidence type="ECO:0000256" key="1">
    <source>
        <dbReference type="ARBA" id="ARBA00022679"/>
    </source>
</evidence>
<keyword evidence="4" id="KW-1185">Reference proteome</keyword>
<evidence type="ECO:0000256" key="2">
    <source>
        <dbReference type="SAM" id="MobiDB-lite"/>
    </source>
</evidence>
<dbReference type="PANTHER" id="PTHR12215">
    <property type="entry name" value="PHOSPHOPANTETHEINE TRANSFERASE"/>
    <property type="match status" value="1"/>
</dbReference>
<reference evidence="3 4" key="1">
    <citation type="submission" date="2024-06" db="EMBL/GenBank/DDBJ databases">
        <title>The Natural Products Discovery Center: Release of the First 8490 Sequenced Strains for Exploring Actinobacteria Biosynthetic Diversity.</title>
        <authorList>
            <person name="Kalkreuter E."/>
            <person name="Kautsar S.A."/>
            <person name="Yang D."/>
            <person name="Bader C.D."/>
            <person name="Teijaro C.N."/>
            <person name="Fluegel L."/>
            <person name="Davis C.M."/>
            <person name="Simpson J.R."/>
            <person name="Lauterbach L."/>
            <person name="Steele A.D."/>
            <person name="Gui C."/>
            <person name="Meng S."/>
            <person name="Li G."/>
            <person name="Viehrig K."/>
            <person name="Ye F."/>
            <person name="Su P."/>
            <person name="Kiefer A.F."/>
            <person name="Nichols A."/>
            <person name="Cepeda A.J."/>
            <person name="Yan W."/>
            <person name="Fan B."/>
            <person name="Jiang Y."/>
            <person name="Adhikari A."/>
            <person name="Zheng C.-J."/>
            <person name="Schuster L."/>
            <person name="Cowan T.M."/>
            <person name="Smanski M.J."/>
            <person name="Chevrette M.G."/>
            <person name="De Carvalho L.P.S."/>
            <person name="Shen B."/>
        </authorList>
    </citation>
    <scope>NUCLEOTIDE SEQUENCE [LARGE SCALE GENOMIC DNA]</scope>
    <source>
        <strain evidence="3 4">NPDC006337</strain>
    </source>
</reference>
<evidence type="ECO:0008006" key="5">
    <source>
        <dbReference type="Google" id="ProtNLM"/>
    </source>
</evidence>
<accession>A0ABV2W064</accession>
<dbReference type="InterPro" id="IPR050559">
    <property type="entry name" value="P-Pant_transferase_sf"/>
</dbReference>
<dbReference type="Proteomes" id="UP001550378">
    <property type="component" value="Unassembled WGS sequence"/>
</dbReference>
<proteinExistence type="predicted"/>
<keyword evidence="1" id="KW-0808">Transferase</keyword>
<dbReference type="SUPFAM" id="SSF56214">
    <property type="entry name" value="4'-phosphopantetheinyl transferase"/>
    <property type="match status" value="2"/>
</dbReference>
<organism evidence="3 4">
    <name type="scientific">Streptomyces lavendulocolor</name>
    <dbReference type="NCBI Taxonomy" id="67316"/>
    <lineage>
        <taxon>Bacteria</taxon>
        <taxon>Bacillati</taxon>
        <taxon>Actinomycetota</taxon>
        <taxon>Actinomycetes</taxon>
        <taxon>Kitasatosporales</taxon>
        <taxon>Streptomycetaceae</taxon>
        <taxon>Streptomyces</taxon>
    </lineage>
</organism>
<dbReference type="PANTHER" id="PTHR12215:SF10">
    <property type="entry name" value="L-AMINOADIPATE-SEMIALDEHYDE DEHYDROGENASE-PHOSPHOPANTETHEINYL TRANSFERASE"/>
    <property type="match status" value="1"/>
</dbReference>
<gene>
    <name evidence="3" type="ORF">ABZ508_06040</name>
</gene>
<protein>
    <recommendedName>
        <fullName evidence="5">4'-phosphopantetheinyl transferase</fullName>
    </recommendedName>
</protein>
<dbReference type="EMBL" id="JBEXZR010000003">
    <property type="protein sequence ID" value="MEU0706929.1"/>
    <property type="molecule type" value="Genomic_DNA"/>
</dbReference>
<evidence type="ECO:0000313" key="3">
    <source>
        <dbReference type="EMBL" id="MEU0706929.1"/>
    </source>
</evidence>
<sequence>MRTSLSPAPRALVLGSQEIHVWSVALRHVPVEAADDVLDPHERARAARIRHRTGRWRYLTAHLALRTLLAGYLGVAPERPRFTRRCPEPEVCGDCGAGRPVLLPGPWPHLEFSLSHSGTAALVGLCRAPVAVGVDVERIRPVFDWSRLPDVGPLGRLAGFRTWTAIEAVGKAAGTGLRDPVTVGPPGAGGVRRARRPGDGSDWYVHEAGCPDGYAGSVATRMPDAAVRSFRWPPPGVPLPDPSVILQPSGS</sequence>